<evidence type="ECO:0000313" key="2">
    <source>
        <dbReference type="Proteomes" id="UP000744676"/>
    </source>
</evidence>
<dbReference type="Proteomes" id="UP000744676">
    <property type="component" value="Unassembled WGS sequence"/>
</dbReference>
<keyword evidence="2" id="KW-1185">Reference proteome</keyword>
<protein>
    <submittedName>
        <fullName evidence="1">Uncharacterized protein</fullName>
    </submittedName>
</protein>
<name>A0ACB6UYG9_9ASCO</name>
<reference evidence="1 2" key="1">
    <citation type="journal article" date="2020" name="Front. Microbiol.">
        <title>Phenotypic and Genetic Characterization of the Cheese Ripening Yeast Geotrichum candidum.</title>
        <authorList>
            <person name="Perkins V."/>
            <person name="Vignola S."/>
            <person name="Lessard M.H."/>
            <person name="Plante P.L."/>
            <person name="Corbeil J."/>
            <person name="Dugat-Bony E."/>
            <person name="Frenette M."/>
            <person name="Labrie S."/>
        </authorList>
    </citation>
    <scope>NUCLEOTIDE SEQUENCE [LARGE SCALE GENOMIC DNA]</scope>
    <source>
        <strain evidence="1 2">LMA-1147</strain>
    </source>
</reference>
<evidence type="ECO:0000313" key="1">
    <source>
        <dbReference type="EMBL" id="KAF5092801.1"/>
    </source>
</evidence>
<proteinExistence type="predicted"/>
<organism evidence="1 2">
    <name type="scientific">Geotrichum galactomycetum</name>
    <dbReference type="NCBI Taxonomy" id="27317"/>
    <lineage>
        <taxon>Eukaryota</taxon>
        <taxon>Fungi</taxon>
        <taxon>Dikarya</taxon>
        <taxon>Ascomycota</taxon>
        <taxon>Saccharomycotina</taxon>
        <taxon>Dipodascomycetes</taxon>
        <taxon>Dipodascales</taxon>
        <taxon>Dipodascaceae</taxon>
        <taxon>Geotrichum</taxon>
    </lineage>
</organism>
<accession>A0ACB6UYG9</accession>
<sequence length="510" mass="57514">MTTIKSLRARERESDRHIKDAQKRQENAEREAIKLRDQLRTLQDVDKKVNEAIKARTKAENENESLKKEKQLNLETENKKEIEIRLQNDVRTLETKVEHFRAKSEELSSGRASDNNVNLLRQIEVLQAQHDIATQNWTGIEANLQTRISNLEQEAEDNSSRESYLRKKVKTLTESLKSATNENESLNDQLDEVKSQLAKLKSSQTLLESELADAKSTAAELESTIEKLKAEHDKKVADLDEKLKMSAESLNQYKLQQQQQQRKKSNPIDAPFFGGEPVPRSGNISPFTQRLSVDDTNSFASAANSSIKNGLSGRRTSSKASLPSLPGLTPDPSLNNGMQYGIDGLPTHFEVDDGDLMPPYSAVSETFRSSSIHTRDEGSAKFDKESVSTVGAGPSIQLVNRMSRSIRSLESELANAKQDLTRTELSRDEAVKDLSELMKELEDLNKYKAQVTELESKINDMSLREQTALEMLGEKSEQVQELRADVVDIKTMFQQQIEELVDRLAKAEKR</sequence>
<gene>
    <name evidence="1" type="ORF">D0Z00_004405</name>
</gene>
<comment type="caution">
    <text evidence="1">The sequence shown here is derived from an EMBL/GenBank/DDBJ whole genome shotgun (WGS) entry which is preliminary data.</text>
</comment>
<dbReference type="EMBL" id="QVQA01000321">
    <property type="protein sequence ID" value="KAF5092801.1"/>
    <property type="molecule type" value="Genomic_DNA"/>
</dbReference>